<proteinExistence type="predicted"/>
<reference evidence="1" key="1">
    <citation type="journal article" date="2015" name="Nature">
        <title>Complex archaea that bridge the gap between prokaryotes and eukaryotes.</title>
        <authorList>
            <person name="Spang A."/>
            <person name="Saw J.H."/>
            <person name="Jorgensen S.L."/>
            <person name="Zaremba-Niedzwiedzka K."/>
            <person name="Martijn J."/>
            <person name="Lind A.E."/>
            <person name="van Eijk R."/>
            <person name="Schleper C."/>
            <person name="Guy L."/>
            <person name="Ettema T.J."/>
        </authorList>
    </citation>
    <scope>NUCLEOTIDE SEQUENCE</scope>
</reference>
<organism evidence="1">
    <name type="scientific">marine sediment metagenome</name>
    <dbReference type="NCBI Taxonomy" id="412755"/>
    <lineage>
        <taxon>unclassified sequences</taxon>
        <taxon>metagenomes</taxon>
        <taxon>ecological metagenomes</taxon>
    </lineage>
</organism>
<dbReference type="AlphaFoldDB" id="A0A0F9GDE5"/>
<evidence type="ECO:0000313" key="1">
    <source>
        <dbReference type="EMBL" id="KKL61207.1"/>
    </source>
</evidence>
<dbReference type="EMBL" id="LAZR01028889">
    <property type="protein sequence ID" value="KKL61207.1"/>
    <property type="molecule type" value="Genomic_DNA"/>
</dbReference>
<protein>
    <submittedName>
        <fullName evidence="1">Uncharacterized protein</fullName>
    </submittedName>
</protein>
<accession>A0A0F9GDE5</accession>
<sequence>MTDKKYDMHCGAFESAGLGSMDDCCPLCHEDAETGFDTPKHVVVGGQNLNICCSIGEDDTND</sequence>
<gene>
    <name evidence="1" type="ORF">LCGC14_2197630</name>
</gene>
<name>A0A0F9GDE5_9ZZZZ</name>
<comment type="caution">
    <text evidence="1">The sequence shown here is derived from an EMBL/GenBank/DDBJ whole genome shotgun (WGS) entry which is preliminary data.</text>
</comment>